<dbReference type="GO" id="GO:0032259">
    <property type="term" value="P:methylation"/>
    <property type="evidence" value="ECO:0007669"/>
    <property type="project" value="UniProtKB-KW"/>
</dbReference>
<comment type="caution">
    <text evidence="1">The sequence shown here is derived from an EMBL/GenBank/DDBJ whole genome shotgun (WGS) entry which is preliminary data.</text>
</comment>
<dbReference type="RefSeq" id="WP_151419241.1">
    <property type="nucleotide sequence ID" value="NZ_VMRG01000001.1"/>
</dbReference>
<dbReference type="Pfam" id="PF13489">
    <property type="entry name" value="Methyltransf_23"/>
    <property type="match status" value="1"/>
</dbReference>
<dbReference type="Proteomes" id="UP000327458">
    <property type="component" value="Unassembled WGS sequence"/>
</dbReference>
<dbReference type="SUPFAM" id="SSF53335">
    <property type="entry name" value="S-adenosyl-L-methionine-dependent methyltransferases"/>
    <property type="match status" value="1"/>
</dbReference>
<keyword evidence="1" id="KW-0808">Transferase</keyword>
<dbReference type="Gene3D" id="3.40.50.150">
    <property type="entry name" value="Vaccinia Virus protein VP39"/>
    <property type="match status" value="1"/>
</dbReference>
<dbReference type="GO" id="GO:0008168">
    <property type="term" value="F:methyltransferase activity"/>
    <property type="evidence" value="ECO:0007669"/>
    <property type="project" value="UniProtKB-KW"/>
</dbReference>
<gene>
    <name evidence="1" type="ORF">FP507_03455</name>
</gene>
<organism evidence="1 2">
    <name type="scientific">Chlorobium phaeovibrioides</name>
    <dbReference type="NCBI Taxonomy" id="1094"/>
    <lineage>
        <taxon>Bacteria</taxon>
        <taxon>Pseudomonadati</taxon>
        <taxon>Chlorobiota</taxon>
        <taxon>Chlorobiia</taxon>
        <taxon>Chlorobiales</taxon>
        <taxon>Chlorobiaceae</taxon>
        <taxon>Chlorobium/Pelodictyon group</taxon>
        <taxon>Chlorobium</taxon>
    </lineage>
</organism>
<accession>A0A5M8ICT5</accession>
<protein>
    <submittedName>
        <fullName evidence="1">Class I SAM-dependent methyltransferase</fullName>
    </submittedName>
</protein>
<evidence type="ECO:0000313" key="1">
    <source>
        <dbReference type="EMBL" id="KAA6232252.1"/>
    </source>
</evidence>
<name>A0A5M8ICT5_CHLPH</name>
<proteinExistence type="predicted"/>
<dbReference type="EMBL" id="VMRG01000001">
    <property type="protein sequence ID" value="KAA6232252.1"/>
    <property type="molecule type" value="Genomic_DNA"/>
</dbReference>
<dbReference type="AlphaFoldDB" id="A0A5M8ICT5"/>
<sequence length="238" mass="26772">MDLKEVDILGEKIGNHWYYRSKAKAVSQLLKTKKVYKILDVGAGSGFFSKYLLSHSQAKEAWCVDISYDNDSEALEAGKPLYFRRSINTIDADLVLLMDVLEHVDDDVALLKDYVDKVPKGTLFLISVPAFDILWSGHDEFLGHKRRYTLRQLEDVVKLSTLDVKKGVYYFAVALPIAAAIRGIDKLFSNNSQPPKSQLKQHHPIINGALDAFSGAEVHIMKFNRFAGLTIICLAEKI</sequence>
<reference evidence="1 2" key="1">
    <citation type="submission" date="2019-07" db="EMBL/GenBank/DDBJ databases">
        <title>Draft genome Sequence of Chlorobium phaeovibrioides sp. strain PhvTcv-s14, from the Phylum Chlorobi.</title>
        <authorList>
            <person name="Babenko V."/>
            <person name="Boldyreva D."/>
            <person name="Kanygina A."/>
            <person name="Selezneva O."/>
            <person name="Akopiyan T."/>
            <person name="Lunina O."/>
        </authorList>
    </citation>
    <scope>NUCLEOTIDE SEQUENCE [LARGE SCALE GENOMIC DNA]</scope>
    <source>
        <strain evidence="1 2">GrTcv12</strain>
    </source>
</reference>
<keyword evidence="1" id="KW-0489">Methyltransferase</keyword>
<dbReference type="InterPro" id="IPR029063">
    <property type="entry name" value="SAM-dependent_MTases_sf"/>
</dbReference>
<evidence type="ECO:0000313" key="2">
    <source>
        <dbReference type="Proteomes" id="UP000327458"/>
    </source>
</evidence>